<evidence type="ECO:0000313" key="3">
    <source>
        <dbReference type="EMBL" id="QND61689.1"/>
    </source>
</evidence>
<dbReference type="EMBL" id="CP050297">
    <property type="protein sequence ID" value="QND61689.1"/>
    <property type="molecule type" value="Genomic_DNA"/>
</dbReference>
<dbReference type="SMART" id="SM01126">
    <property type="entry name" value="DDE_Tnp_IS1595"/>
    <property type="match status" value="1"/>
</dbReference>
<geneLocation type="plasmid" evidence="3 4">
    <name>p_2</name>
</geneLocation>
<accession>A0A7G6T4K7</accession>
<protein>
    <submittedName>
        <fullName evidence="3">IS1595 family transposase</fullName>
    </submittedName>
</protein>
<dbReference type="AlphaFoldDB" id="A0A7G6T4K7"/>
<evidence type="ECO:0000259" key="2">
    <source>
        <dbReference type="SMART" id="SM01126"/>
    </source>
</evidence>
<dbReference type="InterPro" id="IPR024442">
    <property type="entry name" value="Transposase_Zn_ribbon"/>
</dbReference>
<reference evidence="4" key="1">
    <citation type="journal article" date="2020" name="Mol. Plant Microbe">
        <title>Rhizobial microsymbionts of the narrowly endemic Oxytropis species growing in Kamchatka are characterized by significant genetic diversity and possess a set of genes that are associated with T3SS and T6SS secretion systems and can affect the development of symbiosis.</title>
        <authorList>
            <person name="Safronova V."/>
            <person name="Guro P."/>
            <person name="Sazanova A."/>
            <person name="Kuznetsova I."/>
            <person name="Belimov A."/>
            <person name="Yakubov V."/>
            <person name="Chirak E."/>
            <person name="Afonin A."/>
            <person name="Gogolev Y."/>
            <person name="Andronov E."/>
            <person name="Tikhonovich I."/>
        </authorList>
    </citation>
    <scope>NUCLEOTIDE SEQUENCE [LARGE SCALE GENOMIC DNA]</scope>
    <source>
        <strain evidence="4">583</strain>
        <plasmid evidence="4">p_2</plasmid>
    </source>
</reference>
<dbReference type="RefSeq" id="WP_183465397.1">
    <property type="nucleotide sequence ID" value="NZ_CP050297.1"/>
</dbReference>
<evidence type="ECO:0000313" key="4">
    <source>
        <dbReference type="Proteomes" id="UP000515465"/>
    </source>
</evidence>
<evidence type="ECO:0000256" key="1">
    <source>
        <dbReference type="SAM" id="MobiDB-lite"/>
    </source>
</evidence>
<dbReference type="Pfam" id="PF12760">
    <property type="entry name" value="Zn_ribbon_IS1595"/>
    <property type="match status" value="1"/>
</dbReference>
<dbReference type="InterPro" id="IPR024445">
    <property type="entry name" value="Tnp_ISXO2-like"/>
</dbReference>
<dbReference type="Proteomes" id="UP000515465">
    <property type="component" value="Plasmid p_2"/>
</dbReference>
<feature type="region of interest" description="Disordered" evidence="1">
    <location>
        <begin position="154"/>
        <end position="183"/>
    </location>
</feature>
<organism evidence="3 4">
    <name type="scientific">Mesorhizobium huakuii</name>
    <dbReference type="NCBI Taxonomy" id="28104"/>
    <lineage>
        <taxon>Bacteria</taxon>
        <taxon>Pseudomonadati</taxon>
        <taxon>Pseudomonadota</taxon>
        <taxon>Alphaproteobacteria</taxon>
        <taxon>Hyphomicrobiales</taxon>
        <taxon>Phyllobacteriaceae</taxon>
        <taxon>Mesorhizobium</taxon>
    </lineage>
</organism>
<feature type="domain" description="ISXO2-like transposase" evidence="2">
    <location>
        <begin position="143"/>
        <end position="302"/>
    </location>
</feature>
<sequence>MPEILAALSNIRTVEEMIAAFRDEQHSRRLLESMVWPDGRICPACGYKRSIALAGRDTGKRRARPGLYQCSSGDCRFQFTVTTHTPLHSTKLPMRVWLKAMWLLLQSDKGLSSVRLAEALGVSQPTAWRMGHALRLMVARENMLVGTVEIDHFHLGGSPRKRPDDPPPGRGRKGQANTDKTPVMAMVQRPTDVTPGAPSGDARAAVVTSLSARASERVTEAQIELGAHLMSDEWKAFMAIGESFAKHETVKHSSGEYVRDAVHVNSVEGFNSRVRRTIAGVFHHISPQHADLYFHEIGFRWSQRVVTGNVIRKTRHGRESVRTLWSRVPPALQLTNVFRTATGRQMRRSPHGGIIIKSAVAVFG</sequence>
<name>A0A7G6T4K7_9HYPH</name>
<proteinExistence type="predicted"/>
<gene>
    <name evidence="3" type="ORF">HB778_36160</name>
</gene>
<dbReference type="Pfam" id="PF12762">
    <property type="entry name" value="DDE_Tnp_IS1595"/>
    <property type="match status" value="1"/>
</dbReference>
<keyword evidence="3" id="KW-0614">Plasmid</keyword>
<dbReference type="NCBIfam" id="NF033547">
    <property type="entry name" value="transpos_IS1595"/>
    <property type="match status" value="1"/>
</dbReference>